<accession>A0A0G4JSB0</accession>
<dbReference type="EMBL" id="CGIG01000001">
    <property type="protein sequence ID" value="CPR14970.1"/>
    <property type="molecule type" value="Genomic_DNA"/>
</dbReference>
<organism evidence="1 2">
    <name type="scientific">Brenneria goodwinii</name>
    <dbReference type="NCBI Taxonomy" id="1109412"/>
    <lineage>
        <taxon>Bacteria</taxon>
        <taxon>Pseudomonadati</taxon>
        <taxon>Pseudomonadota</taxon>
        <taxon>Gammaproteobacteria</taxon>
        <taxon>Enterobacterales</taxon>
        <taxon>Pectobacteriaceae</taxon>
        <taxon>Brenneria</taxon>
    </lineage>
</organism>
<reference evidence="2" key="1">
    <citation type="submission" date="2015-01" db="EMBL/GenBank/DDBJ databases">
        <authorList>
            <person name="Paterson Steve"/>
        </authorList>
    </citation>
    <scope>NUCLEOTIDE SEQUENCE [LARGE SCALE GENOMIC DNA]</scope>
    <source>
        <strain evidence="2">OBR1</strain>
    </source>
</reference>
<dbReference type="STRING" id="1109412.BN1221_01240c"/>
<protein>
    <submittedName>
        <fullName evidence="1">Uncharacterized protein</fullName>
    </submittedName>
</protein>
<gene>
    <name evidence="1" type="ORF">BN1221_01240c</name>
</gene>
<sequence length="56" mass="6607">MMMYPLDWVVSKEQYVNIVFFFIYCASLQDKEKYSVSVHSKEGAFFRGRIVAKTFA</sequence>
<dbReference type="Proteomes" id="UP000044377">
    <property type="component" value="Unassembled WGS sequence"/>
</dbReference>
<name>A0A0G4JSB0_9GAMM</name>
<evidence type="ECO:0000313" key="1">
    <source>
        <dbReference type="EMBL" id="CPR14970.1"/>
    </source>
</evidence>
<proteinExistence type="predicted"/>
<dbReference type="AlphaFoldDB" id="A0A0G4JSB0"/>
<keyword evidence="2" id="KW-1185">Reference proteome</keyword>
<evidence type="ECO:0000313" key="2">
    <source>
        <dbReference type="Proteomes" id="UP000044377"/>
    </source>
</evidence>